<reference evidence="10 11" key="1">
    <citation type="journal article" date="2020" name="bioRxiv">
        <title>Sequence and annotation of 42 cannabis genomes reveals extensive copy number variation in cannabinoid synthesis and pathogen resistance genes.</title>
        <authorList>
            <person name="Mckernan K.J."/>
            <person name="Helbert Y."/>
            <person name="Kane L.T."/>
            <person name="Ebling H."/>
            <person name="Zhang L."/>
            <person name="Liu B."/>
            <person name="Eaton Z."/>
            <person name="Mclaughlin S."/>
            <person name="Kingan S."/>
            <person name="Baybayan P."/>
            <person name="Concepcion G."/>
            <person name="Jordan M."/>
            <person name="Riva A."/>
            <person name="Barbazuk W."/>
            <person name="Harkins T."/>
        </authorList>
    </citation>
    <scope>NUCLEOTIDE SEQUENCE [LARGE SCALE GENOMIC DNA]</scope>
    <source>
        <strain evidence="11">cv. Jamaican Lion 4</strain>
        <tissue evidence="10">Leaf</tissue>
    </source>
</reference>
<comment type="subcellular location">
    <subcellularLocation>
        <location evidence="1">Plastid</location>
        <location evidence="1">Chloroplast</location>
    </subcellularLocation>
</comment>
<evidence type="ECO:0000259" key="8">
    <source>
        <dbReference type="Pfam" id="PF01348"/>
    </source>
</evidence>
<dbReference type="AlphaFoldDB" id="A0A7J6I572"/>
<keyword evidence="7" id="KW-0694">RNA-binding</keyword>
<dbReference type="GO" id="GO:0006397">
    <property type="term" value="P:mRNA processing"/>
    <property type="evidence" value="ECO:0007669"/>
    <property type="project" value="UniProtKB-KW"/>
</dbReference>
<evidence type="ECO:0000256" key="1">
    <source>
        <dbReference type="ARBA" id="ARBA00004229"/>
    </source>
</evidence>
<accession>A0A7J6I572</accession>
<dbReference type="Pfam" id="PF01348">
    <property type="entry name" value="Intron_maturas2"/>
    <property type="match status" value="1"/>
</dbReference>
<evidence type="ECO:0000256" key="4">
    <source>
        <dbReference type="ARBA" id="ARBA00022640"/>
    </source>
</evidence>
<keyword evidence="6" id="KW-0819">tRNA processing</keyword>
<keyword evidence="5" id="KW-0507">mRNA processing</keyword>
<proteinExistence type="inferred from homology"/>
<keyword evidence="11" id="KW-1185">Reference proteome</keyword>
<feature type="domain" description="Maturase MatK N-terminal" evidence="9">
    <location>
        <begin position="99"/>
        <end position="150"/>
    </location>
</feature>
<comment type="similarity">
    <text evidence="2">Belongs to the intron maturase 2 family. MatK subfamily.</text>
</comment>
<dbReference type="Proteomes" id="UP000583929">
    <property type="component" value="Unassembled WGS sequence"/>
</dbReference>
<evidence type="ECO:0000313" key="11">
    <source>
        <dbReference type="Proteomes" id="UP000583929"/>
    </source>
</evidence>
<evidence type="ECO:0008006" key="12">
    <source>
        <dbReference type="Google" id="ProtNLM"/>
    </source>
</evidence>
<evidence type="ECO:0000256" key="7">
    <source>
        <dbReference type="ARBA" id="ARBA00022884"/>
    </source>
</evidence>
<dbReference type="GO" id="GO:0008033">
    <property type="term" value="P:tRNA processing"/>
    <property type="evidence" value="ECO:0007669"/>
    <property type="project" value="UniProtKB-KW"/>
</dbReference>
<evidence type="ECO:0000256" key="3">
    <source>
        <dbReference type="ARBA" id="ARBA00022528"/>
    </source>
</evidence>
<sequence length="323" mass="37481">MAEFQGYLELDRTWQHDLLYTLIFREYIYTFVLDHGLNRNKSNLLENVEGFEVVVEIPFSLRLISFSRGQIPPFKLFLRCTNTLPHSSGNLSSNPSLLGKSILASKDMPLLMNKWKFYLVHLWQCHFYVWSQGGSISINQLSKNAFGFLGYLSSMRINLSVVQSQMLQNSFLMDNAMKKIDTLILIGPLIGSLAKIKFCNVVGQPLSKSTCTDLSDFDIIDRFARICINLFHSYSRASKKKSLYRVKYILRLSCVKTLARKHKSTVCTFLKRLGSELLDEFFTEEEEVLSLIFPRTYSTLRRLYKGLIWYLDIFCINDLVNYE</sequence>
<dbReference type="Pfam" id="PF01824">
    <property type="entry name" value="MatK_N"/>
    <property type="match status" value="2"/>
</dbReference>
<feature type="domain" description="Maturase MatK N-terminal" evidence="9">
    <location>
        <begin position="1"/>
        <end position="48"/>
    </location>
</feature>
<name>A0A7J6I572_CANSA</name>
<comment type="caution">
    <text evidence="10">The sequence shown here is derived from an EMBL/GenBank/DDBJ whole genome shotgun (WGS) entry which is preliminary data.</text>
</comment>
<evidence type="ECO:0000313" key="10">
    <source>
        <dbReference type="EMBL" id="KAF4402742.1"/>
    </source>
</evidence>
<evidence type="ECO:0000256" key="2">
    <source>
        <dbReference type="ARBA" id="ARBA00006621"/>
    </source>
</evidence>
<dbReference type="InterPro" id="IPR024937">
    <property type="entry name" value="Domain_X"/>
</dbReference>
<dbReference type="InterPro" id="IPR002866">
    <property type="entry name" value="Maturase_MatK"/>
</dbReference>
<dbReference type="InterPro" id="IPR024942">
    <property type="entry name" value="Maturase_MatK_N"/>
</dbReference>
<protein>
    <recommendedName>
        <fullName evidence="12">Maturase K</fullName>
    </recommendedName>
</protein>
<evidence type="ECO:0000259" key="9">
    <source>
        <dbReference type="Pfam" id="PF01824"/>
    </source>
</evidence>
<dbReference type="EMBL" id="JAATIQ010000006">
    <property type="protein sequence ID" value="KAF4402742.1"/>
    <property type="molecule type" value="Genomic_DNA"/>
</dbReference>
<dbReference type="GO" id="GO:0003723">
    <property type="term" value="F:RNA binding"/>
    <property type="evidence" value="ECO:0007669"/>
    <property type="project" value="UniProtKB-KW"/>
</dbReference>
<dbReference type="PANTHER" id="PTHR34811:SF1">
    <property type="entry name" value="MATURASE K"/>
    <property type="match status" value="1"/>
</dbReference>
<keyword evidence="4" id="KW-0934">Plastid</keyword>
<organism evidence="10 11">
    <name type="scientific">Cannabis sativa</name>
    <name type="common">Hemp</name>
    <name type="synonym">Marijuana</name>
    <dbReference type="NCBI Taxonomy" id="3483"/>
    <lineage>
        <taxon>Eukaryota</taxon>
        <taxon>Viridiplantae</taxon>
        <taxon>Streptophyta</taxon>
        <taxon>Embryophyta</taxon>
        <taxon>Tracheophyta</taxon>
        <taxon>Spermatophyta</taxon>
        <taxon>Magnoliopsida</taxon>
        <taxon>eudicotyledons</taxon>
        <taxon>Gunneridae</taxon>
        <taxon>Pentapetalae</taxon>
        <taxon>rosids</taxon>
        <taxon>fabids</taxon>
        <taxon>Rosales</taxon>
        <taxon>Cannabaceae</taxon>
        <taxon>Cannabis</taxon>
    </lineage>
</organism>
<dbReference type="PANTHER" id="PTHR34811">
    <property type="entry name" value="MATURASE K"/>
    <property type="match status" value="1"/>
</dbReference>
<feature type="domain" description="Domain X" evidence="8">
    <location>
        <begin position="178"/>
        <end position="298"/>
    </location>
</feature>
<gene>
    <name evidence="10" type="ORF">G4B88_010194</name>
</gene>
<keyword evidence="3" id="KW-0150">Chloroplast</keyword>
<evidence type="ECO:0000256" key="5">
    <source>
        <dbReference type="ARBA" id="ARBA00022664"/>
    </source>
</evidence>
<evidence type="ECO:0000256" key="6">
    <source>
        <dbReference type="ARBA" id="ARBA00022694"/>
    </source>
</evidence>
<dbReference type="GO" id="GO:0009507">
    <property type="term" value="C:chloroplast"/>
    <property type="evidence" value="ECO:0007669"/>
    <property type="project" value="UniProtKB-SubCell"/>
</dbReference>